<evidence type="ECO:0000313" key="2">
    <source>
        <dbReference type="EMBL" id="GER05367.1"/>
    </source>
</evidence>
<reference evidence="2 3" key="1">
    <citation type="submission" date="2019-09" db="EMBL/GenBank/DDBJ databases">
        <title>NBRP : Genome information of microbial organism related human and environment.</title>
        <authorList>
            <person name="Hattori M."/>
            <person name="Oshima K."/>
            <person name="Inaba H."/>
            <person name="Suda W."/>
            <person name="Sakamoto M."/>
            <person name="Iino T."/>
            <person name="Kitahara M."/>
            <person name="Oshida Y."/>
            <person name="Iida T."/>
            <person name="Kudo T."/>
            <person name="Itoh T."/>
            <person name="Ohkuma M."/>
        </authorList>
    </citation>
    <scope>NUCLEOTIDE SEQUENCE [LARGE SCALE GENOMIC DNA]</scope>
    <source>
        <strain evidence="2 3">Q-1</strain>
    </source>
</reference>
<dbReference type="EMBL" id="BKCN01000022">
    <property type="protein sequence ID" value="GER05367.1"/>
    <property type="molecule type" value="Genomic_DNA"/>
</dbReference>
<organism evidence="2 3">
    <name type="scientific">Iodidimonas nitroreducens</name>
    <dbReference type="NCBI Taxonomy" id="1236968"/>
    <lineage>
        <taxon>Bacteria</taxon>
        <taxon>Pseudomonadati</taxon>
        <taxon>Pseudomonadota</taxon>
        <taxon>Alphaproteobacteria</taxon>
        <taxon>Iodidimonadales</taxon>
        <taxon>Iodidimonadaceae</taxon>
        <taxon>Iodidimonas</taxon>
    </lineage>
</organism>
<dbReference type="Pfam" id="PF12860">
    <property type="entry name" value="PAS_7"/>
    <property type="match status" value="1"/>
</dbReference>
<gene>
    <name evidence="2" type="ORF">JCM17846_30490</name>
</gene>
<keyword evidence="3" id="KW-1185">Reference proteome</keyword>
<dbReference type="InterPro" id="IPR035965">
    <property type="entry name" value="PAS-like_dom_sf"/>
</dbReference>
<evidence type="ECO:0000256" key="1">
    <source>
        <dbReference type="SAM" id="Phobius"/>
    </source>
</evidence>
<protein>
    <submittedName>
        <fullName evidence="2">Uncharacterized protein</fullName>
    </submittedName>
</protein>
<sequence length="486" mass="54011">MIFVDGGQSLLPLIILFIATLFWMALAVWAMRKRSQAYDLYQQSQQKAAYFEAMFKAAPFGTLLCDRIGGCTLDGNAAMLLGLSEQVKSLPDLCPRDGAGGLTADALSILEQTLNSPSTGLAADQSGAMLNSRDGRVLKLVRARDYLDPDQQDKTLFWLEDHTEACAEAEASEQARMAEKTALKRLRMLIDIAPFPIWLRDRNLDLVLVNQAYVASVEYPSEPAVIAAQIDLVDNALTGSSRESARRALESDDPVVERHFAVIGGERRALSISHHKTQGLIAGFAVDVTDVEDKRAELARVIEGHAETLNALSSPVAIFDPDQKLQFFNSAFSRLFRLSDDWLLDRPDHASLLEAMREKRRLPEQVDFRAWKTGQLGLHHSLTLAEELWHLPDGSTLRMVGQPHPLGGLLLLYEDVTDRLALESNYNALIAVQSETLDNLHEAVAVFGSDGRLKLYNPNYADLWSLDRAMLDHQPILARFWTPPAP</sequence>
<keyword evidence="1" id="KW-0472">Membrane</keyword>
<dbReference type="Gene3D" id="3.30.450.20">
    <property type="entry name" value="PAS domain"/>
    <property type="match status" value="2"/>
</dbReference>
<dbReference type="SUPFAM" id="SSF55785">
    <property type="entry name" value="PYP-like sensor domain (PAS domain)"/>
    <property type="match status" value="3"/>
</dbReference>
<accession>A0A5A7NBR1</accession>
<name>A0A5A7NBR1_9PROT</name>
<dbReference type="Proteomes" id="UP000324996">
    <property type="component" value="Unassembled WGS sequence"/>
</dbReference>
<feature type="transmembrane region" description="Helical" evidence="1">
    <location>
        <begin position="12"/>
        <end position="31"/>
    </location>
</feature>
<keyword evidence="1" id="KW-1133">Transmembrane helix</keyword>
<comment type="caution">
    <text evidence="2">The sequence shown here is derived from an EMBL/GenBank/DDBJ whole genome shotgun (WGS) entry which is preliminary data.</text>
</comment>
<dbReference type="AlphaFoldDB" id="A0A5A7NBR1"/>
<evidence type="ECO:0000313" key="3">
    <source>
        <dbReference type="Proteomes" id="UP000324996"/>
    </source>
</evidence>
<keyword evidence="1" id="KW-0812">Transmembrane</keyword>
<proteinExistence type="predicted"/>